<dbReference type="CDD" id="cd03404">
    <property type="entry name" value="SPFH_HflK"/>
    <property type="match status" value="1"/>
</dbReference>
<comment type="caution">
    <text evidence="4">The sequence shown here is derived from an EMBL/GenBank/DDBJ whole genome shotgun (WGS) entry which is preliminary data.</text>
</comment>
<accession>A0A1F6CAH3</accession>
<dbReference type="InterPro" id="IPR010201">
    <property type="entry name" value="HflK"/>
</dbReference>
<feature type="non-terminal residue" evidence="4">
    <location>
        <position position="295"/>
    </location>
</feature>
<sequence length="295" mass="32685">MIQEPNDHGQSGDVEILQSLRAEVNQLIARTRPGLTGSVVLGIGFLLWLLSGIYTVGPGERGVVLTFGRLTALTNPGLQYRLPMPFQSHDSVDVAQVRRAEIGFVSTPQGLQAVPREALMLTGDENIVLLELFVQYVIQDPVKYLFKVRGGAATLRSGAEVALRSEVGQHPVESTMTEGRVTVQTAVQARLQRFLDSIDSGIVVTEARLLTVDPPPEVRDAFLEVVRAFEDRDRLVRQADAYRERVLPEARGEAVSMVREAEGYRESRILRAQGDADRFIHTLNEYQQAPAVTRE</sequence>
<name>A0A1F6CAH3_HANXR</name>
<dbReference type="Gene3D" id="3.30.479.30">
    <property type="entry name" value="Band 7 domain"/>
    <property type="match status" value="1"/>
</dbReference>
<comment type="subcellular location">
    <subcellularLocation>
        <location evidence="2">Membrane</location>
    </subcellularLocation>
</comment>
<protein>
    <recommendedName>
        <fullName evidence="2">Protein HflK</fullName>
    </recommendedName>
</protein>
<dbReference type="GO" id="GO:0016020">
    <property type="term" value="C:membrane"/>
    <property type="evidence" value="ECO:0007669"/>
    <property type="project" value="UniProtKB-SubCell"/>
</dbReference>
<dbReference type="PANTHER" id="PTHR42911">
    <property type="entry name" value="MODULATOR OF FTSH PROTEASE HFLC"/>
    <property type="match status" value="1"/>
</dbReference>
<proteinExistence type="inferred from homology"/>
<evidence type="ECO:0000313" key="4">
    <source>
        <dbReference type="EMBL" id="OGG46188.1"/>
    </source>
</evidence>
<dbReference type="Pfam" id="PF01145">
    <property type="entry name" value="Band_7"/>
    <property type="match status" value="1"/>
</dbReference>
<dbReference type="InterPro" id="IPR036013">
    <property type="entry name" value="Band_7/SPFH_dom_sf"/>
</dbReference>
<comment type="subunit">
    <text evidence="2">HflC and HflK may interact to form a multimeric complex.</text>
</comment>
<dbReference type="SMART" id="SM00244">
    <property type="entry name" value="PHB"/>
    <property type="match status" value="1"/>
</dbReference>
<dbReference type="Proteomes" id="UP000178606">
    <property type="component" value="Unassembled WGS sequence"/>
</dbReference>
<dbReference type="AlphaFoldDB" id="A0A1F6CAH3"/>
<dbReference type="PANTHER" id="PTHR42911:SF1">
    <property type="entry name" value="MODULATOR OF FTSH PROTEASE HFLC"/>
    <property type="match status" value="1"/>
</dbReference>
<feature type="transmembrane region" description="Helical" evidence="2">
    <location>
        <begin position="35"/>
        <end position="57"/>
    </location>
</feature>
<evidence type="ECO:0000256" key="2">
    <source>
        <dbReference type="RuleBase" id="RU364113"/>
    </source>
</evidence>
<organism evidence="4 5">
    <name type="scientific">Handelsmanbacteria sp. (strain RIFCSPLOWO2_12_FULL_64_10)</name>
    <dbReference type="NCBI Taxonomy" id="1817868"/>
    <lineage>
        <taxon>Bacteria</taxon>
        <taxon>Candidatus Handelsmaniibacteriota</taxon>
    </lineage>
</organism>
<reference evidence="4 5" key="1">
    <citation type="journal article" date="2016" name="Nat. Commun.">
        <title>Thousands of microbial genomes shed light on interconnected biogeochemical processes in an aquifer system.</title>
        <authorList>
            <person name="Anantharaman K."/>
            <person name="Brown C.T."/>
            <person name="Hug L.A."/>
            <person name="Sharon I."/>
            <person name="Castelle C.J."/>
            <person name="Probst A.J."/>
            <person name="Thomas B.C."/>
            <person name="Singh A."/>
            <person name="Wilkins M.J."/>
            <person name="Karaoz U."/>
            <person name="Brodie E.L."/>
            <person name="Williams K.H."/>
            <person name="Hubbard S.S."/>
            <person name="Banfield J.F."/>
        </authorList>
    </citation>
    <scope>NUCLEOTIDE SEQUENCE [LARGE SCALE GENOMIC DNA]</scope>
    <source>
        <strain evidence="5">RIFCSPLOWO2_12_FULL_64_10</strain>
    </source>
</reference>
<comment type="function">
    <text evidence="2">HflC and HflK could encode or regulate a protease.</text>
</comment>
<keyword evidence="2" id="KW-1133">Transmembrane helix</keyword>
<dbReference type="InterPro" id="IPR001107">
    <property type="entry name" value="Band_7"/>
</dbReference>
<dbReference type="SUPFAM" id="SSF117892">
    <property type="entry name" value="Band 7/SPFH domain"/>
    <property type="match status" value="1"/>
</dbReference>
<evidence type="ECO:0000256" key="1">
    <source>
        <dbReference type="ARBA" id="ARBA00006971"/>
    </source>
</evidence>
<gene>
    <name evidence="4" type="ORF">A3F84_13515</name>
</gene>
<keyword evidence="2" id="KW-0812">Transmembrane</keyword>
<evidence type="ECO:0000259" key="3">
    <source>
        <dbReference type="SMART" id="SM00244"/>
    </source>
</evidence>
<dbReference type="EMBL" id="MFKF01000336">
    <property type="protein sequence ID" value="OGG46188.1"/>
    <property type="molecule type" value="Genomic_DNA"/>
</dbReference>
<comment type="similarity">
    <text evidence="1 2">Belongs to the band 7/mec-2 family. HflK subfamily.</text>
</comment>
<keyword evidence="2" id="KW-0472">Membrane</keyword>
<feature type="domain" description="Band 7" evidence="3">
    <location>
        <begin position="51"/>
        <end position="226"/>
    </location>
</feature>
<evidence type="ECO:0000313" key="5">
    <source>
        <dbReference type="Proteomes" id="UP000178606"/>
    </source>
</evidence>
<dbReference type="NCBIfam" id="TIGR01933">
    <property type="entry name" value="hflK"/>
    <property type="match status" value="1"/>
</dbReference>